<dbReference type="AlphaFoldDB" id="K0VBJ3"/>
<gene>
    <name evidence="2" type="ORF">MVAC_03216</name>
</gene>
<reference evidence="2 3" key="1">
    <citation type="journal article" date="2012" name="J. Bacteriol.">
        <title>Complete Genome Sequence of Mycobacterium vaccae Type Strain ATCC 25954.</title>
        <authorList>
            <person name="Ho Y.S."/>
            <person name="Adroub S.A."/>
            <person name="Abadi M."/>
            <person name="Al Alwan B."/>
            <person name="Alkhateeb R."/>
            <person name="Gao G."/>
            <person name="Ragab A."/>
            <person name="Ali S."/>
            <person name="van Soolingen D."/>
            <person name="Bitter W."/>
            <person name="Pain A."/>
            <person name="Abdallah A.M."/>
        </authorList>
    </citation>
    <scope>NUCLEOTIDE SEQUENCE [LARGE SCALE GENOMIC DNA]</scope>
    <source>
        <strain evidence="2 3">ATCC 25954</strain>
    </source>
</reference>
<dbReference type="RefSeq" id="WP_003929840.1">
    <property type="nucleotide sequence ID" value="NZ_JH814687.1"/>
</dbReference>
<dbReference type="eggNOG" id="ENOG5031VYV">
    <property type="taxonomic scope" value="Bacteria"/>
</dbReference>
<proteinExistence type="predicted"/>
<comment type="caution">
    <text evidence="2">The sequence shown here is derived from an EMBL/GenBank/DDBJ whole genome shotgun (WGS) entry which is preliminary data.</text>
</comment>
<keyword evidence="1" id="KW-1133">Transmembrane helix</keyword>
<evidence type="ECO:0000313" key="3">
    <source>
        <dbReference type="Proteomes" id="UP000006072"/>
    </source>
</evidence>
<protein>
    <recommendedName>
        <fullName evidence="4">PH domain-containing protein</fullName>
    </recommendedName>
</protein>
<feature type="transmembrane region" description="Helical" evidence="1">
    <location>
        <begin position="31"/>
        <end position="52"/>
    </location>
</feature>
<sequence length="238" mass="25319">MAIALCVGVGLAYGGLGAAAAARGNYLTTAVTIGWSAFLLLFASAISLLVSGRTTARTTSDATGFTLRVDQRCSALLLLAVVAALPSTLIFVVAAPFGAIEFAETRALRTVWVGAAVVALCTVSWGLITAWRRGGVGYVKLTPATIENADVRTTRTFEWQDVVEVAAHAESRRTPRTVALRLGDGSEEIIGMPDVYVPGGAGLYWLVRHYWKHPEDRDELVDGRAPQRLAAGRFDLSA</sequence>
<name>K0VBJ3_MYCVA</name>
<organism evidence="2 3">
    <name type="scientific">Mycolicibacterium vaccae ATCC 25954</name>
    <dbReference type="NCBI Taxonomy" id="1194972"/>
    <lineage>
        <taxon>Bacteria</taxon>
        <taxon>Bacillati</taxon>
        <taxon>Actinomycetota</taxon>
        <taxon>Actinomycetes</taxon>
        <taxon>Mycobacteriales</taxon>
        <taxon>Mycobacteriaceae</taxon>
        <taxon>Mycolicibacterium</taxon>
    </lineage>
</organism>
<keyword evidence="1" id="KW-0812">Transmembrane</keyword>
<keyword evidence="3" id="KW-1185">Reference proteome</keyword>
<feature type="transmembrane region" description="Helical" evidence="1">
    <location>
        <begin position="111"/>
        <end position="131"/>
    </location>
</feature>
<dbReference type="HOGENOM" id="CLU_094188_0_0_11"/>
<keyword evidence="1" id="KW-0472">Membrane</keyword>
<evidence type="ECO:0008006" key="4">
    <source>
        <dbReference type="Google" id="ProtNLM"/>
    </source>
</evidence>
<evidence type="ECO:0000256" key="1">
    <source>
        <dbReference type="SAM" id="Phobius"/>
    </source>
</evidence>
<dbReference type="PATRIC" id="fig|1194972.3.peg.649"/>
<dbReference type="EMBL" id="ALQA01000004">
    <property type="protein sequence ID" value="EJZ12233.1"/>
    <property type="molecule type" value="Genomic_DNA"/>
</dbReference>
<accession>K0VBJ3</accession>
<evidence type="ECO:0000313" key="2">
    <source>
        <dbReference type="EMBL" id="EJZ12233.1"/>
    </source>
</evidence>
<feature type="transmembrane region" description="Helical" evidence="1">
    <location>
        <begin position="73"/>
        <end position="99"/>
    </location>
</feature>
<dbReference type="Proteomes" id="UP000006072">
    <property type="component" value="Unassembled WGS sequence"/>
</dbReference>